<keyword evidence="1" id="KW-0378">Hydrolase</keyword>
<evidence type="ECO:0000313" key="3">
    <source>
        <dbReference type="Proteomes" id="UP000051236"/>
    </source>
</evidence>
<dbReference type="Gene3D" id="3.30.379.10">
    <property type="entry name" value="Chitobiase/beta-hexosaminidase domain 2-like"/>
    <property type="match status" value="1"/>
</dbReference>
<organism evidence="2 3">
    <name type="scientific">Agrilactobacillus composti DSM 18527 = JCM 14202</name>
    <dbReference type="NCBI Taxonomy" id="1423734"/>
    <lineage>
        <taxon>Bacteria</taxon>
        <taxon>Bacillati</taxon>
        <taxon>Bacillota</taxon>
        <taxon>Bacilli</taxon>
        <taxon>Lactobacillales</taxon>
        <taxon>Lactobacillaceae</taxon>
        <taxon>Agrilactobacillus</taxon>
    </lineage>
</organism>
<dbReference type="EMBL" id="AZGA01000025">
    <property type="protein sequence ID" value="KRM34407.1"/>
    <property type="molecule type" value="Genomic_DNA"/>
</dbReference>
<reference evidence="2 3" key="1">
    <citation type="journal article" date="2015" name="Genome Announc.">
        <title>Expanding the biotechnology potential of lactobacilli through comparative genomics of 213 strains and associated genera.</title>
        <authorList>
            <person name="Sun Z."/>
            <person name="Harris H.M."/>
            <person name="McCann A."/>
            <person name="Guo C."/>
            <person name="Argimon S."/>
            <person name="Zhang W."/>
            <person name="Yang X."/>
            <person name="Jeffery I.B."/>
            <person name="Cooney J.C."/>
            <person name="Kagawa T.F."/>
            <person name="Liu W."/>
            <person name="Song Y."/>
            <person name="Salvetti E."/>
            <person name="Wrobel A."/>
            <person name="Rasinkangas P."/>
            <person name="Parkhill J."/>
            <person name="Rea M.C."/>
            <person name="O'Sullivan O."/>
            <person name="Ritari J."/>
            <person name="Douillard F.P."/>
            <person name="Paul Ross R."/>
            <person name="Yang R."/>
            <person name="Briner A.E."/>
            <person name="Felis G.E."/>
            <person name="de Vos W.M."/>
            <person name="Barrangou R."/>
            <person name="Klaenhammer T.R."/>
            <person name="Caufield P.W."/>
            <person name="Cui Y."/>
            <person name="Zhang H."/>
            <person name="O'Toole P.W."/>
        </authorList>
    </citation>
    <scope>NUCLEOTIDE SEQUENCE [LARGE SCALE GENOMIC DNA]</scope>
    <source>
        <strain evidence="2 3">DSM 18527</strain>
    </source>
</reference>
<protein>
    <recommendedName>
        <fullName evidence="4">Glycosyl hydrolase family 115</fullName>
    </recommendedName>
</protein>
<dbReference type="InterPro" id="IPR029018">
    <property type="entry name" value="Hex-like_dom2"/>
</dbReference>
<dbReference type="GO" id="GO:0016787">
    <property type="term" value="F:hydrolase activity"/>
    <property type="evidence" value="ECO:0007669"/>
    <property type="project" value="UniProtKB-KW"/>
</dbReference>
<dbReference type="Proteomes" id="UP000051236">
    <property type="component" value="Unassembled WGS sequence"/>
</dbReference>
<dbReference type="STRING" id="1423734.FC83_GL002155"/>
<dbReference type="InterPro" id="IPR031924">
    <property type="entry name" value="GH115"/>
</dbReference>
<dbReference type="Pfam" id="PF15979">
    <property type="entry name" value="Glyco_hydro_115"/>
    <property type="match status" value="1"/>
</dbReference>
<dbReference type="PANTHER" id="PTHR37842">
    <property type="match status" value="1"/>
</dbReference>
<name>A0A0R1XVY9_9LACO</name>
<dbReference type="RefSeq" id="WP_057002555.1">
    <property type="nucleotide sequence ID" value="NZ_AZGA01000025.1"/>
</dbReference>
<evidence type="ECO:0000313" key="2">
    <source>
        <dbReference type="EMBL" id="KRM34407.1"/>
    </source>
</evidence>
<dbReference type="Gene3D" id="3.20.20.520">
    <property type="entry name" value="Glycosyl hydrolase family 115"/>
    <property type="match status" value="1"/>
</dbReference>
<comment type="caution">
    <text evidence="2">The sequence shown here is derived from an EMBL/GenBank/DDBJ whole genome shotgun (WGS) entry which is preliminary data.</text>
</comment>
<evidence type="ECO:0000256" key="1">
    <source>
        <dbReference type="ARBA" id="ARBA00022801"/>
    </source>
</evidence>
<keyword evidence="3" id="KW-1185">Reference proteome</keyword>
<dbReference type="InterPro" id="IPR042301">
    <property type="entry name" value="GH115_sf"/>
</dbReference>
<proteinExistence type="predicted"/>
<dbReference type="eggNOG" id="ENOG502Z7KK">
    <property type="taxonomic scope" value="Bacteria"/>
</dbReference>
<gene>
    <name evidence="2" type="ORF">FC83_GL002155</name>
</gene>
<dbReference type="GO" id="GO:0005975">
    <property type="term" value="P:carbohydrate metabolic process"/>
    <property type="evidence" value="ECO:0007669"/>
    <property type="project" value="UniProtKB-ARBA"/>
</dbReference>
<dbReference type="PANTHER" id="PTHR37842:SF2">
    <property type="entry name" value="GYLCOSYL HYDROLASE 115 C-TERMINAL DOMAIN-CONTAINING PROTEIN"/>
    <property type="match status" value="1"/>
</dbReference>
<evidence type="ECO:0008006" key="4">
    <source>
        <dbReference type="Google" id="ProtNLM"/>
    </source>
</evidence>
<dbReference type="PATRIC" id="fig|1423734.3.peg.2176"/>
<accession>A0A0R1XVY9</accession>
<dbReference type="AlphaFoldDB" id="A0A0R1XVY9"/>
<sequence>MTTQTFVISQNTTVLTANMADPVLKNASSILQRDIQRVTTGQSAANQIVLVQVKETDQQPTDDFEIHYVDSQKVEIKATTTLGLMYGALAVSREVLGIDDFWYFMDTPMKKSPTINWTDFSQHLPDFQTKYRGWFVNDELLLTGWADHDSKDYVWDRIYETLLRVGGNLIVPGTDKESRFHRAGAQAMGLIIAHHHAEPLGAEMFARVYPNLEASYLKYPELFKKIWRDSILAQRGHTVVYGLGFRGQGDRPFWLDDPTHTWTDEEKAQVINDTIKLQYDMVQELDPGAQCSVSIYGELTGLFNESLLKLPQDVIEIWADNGYGKMVSRRQGDDDPRSPVLTIPNKAKRARGIYYHVTFHDLQASSFLTLLLNSPHFVAEEIAKVRAAKMDTLELINVGNVKPHVLFIREIARSWRRDYQVRSETDIIQEYVAHYYSEAQSEISGIYQAYFKAPIQYGLHDDQKAGDEFATYLIRKVVKAWMGHYPQLEAMNWLTGNVALDEQLTKVTQLIDTKYAAWDQLYRRAVQVYADIMAKQPQRLFYNDMLLGIAVHACSLHALWATISAYRHYQQAEIVHAFLGADEAVRANDEILRLRRDNPSPKWVDFFHNDAYSNVALNATKLRRLRSYLRVLGDGPDEDQWERQYLMEPSDARVMLLSNTHLALSDDQIAKKLREQLIDEP</sequence>